<dbReference type="OrthoDB" id="8450901at2"/>
<name>A0A1N7Q275_9RHOB</name>
<reference evidence="2" key="1">
    <citation type="submission" date="2017-01" db="EMBL/GenBank/DDBJ databases">
        <authorList>
            <person name="Varghese N."/>
            <person name="Submissions S."/>
        </authorList>
    </citation>
    <scope>NUCLEOTIDE SEQUENCE [LARGE SCALE GENOMIC DNA]</scope>
    <source>
        <strain evidence="2">DSM 19945</strain>
    </source>
</reference>
<dbReference type="EMBL" id="FTOG01000012">
    <property type="protein sequence ID" value="SIT16993.1"/>
    <property type="molecule type" value="Genomic_DNA"/>
</dbReference>
<accession>A0A1N7Q275</accession>
<evidence type="ECO:0000313" key="1">
    <source>
        <dbReference type="EMBL" id="SIT16993.1"/>
    </source>
</evidence>
<dbReference type="AlphaFoldDB" id="A0A1N7Q275"/>
<gene>
    <name evidence="1" type="ORF">SAMN05421580_112101</name>
</gene>
<keyword evidence="2" id="KW-1185">Reference proteome</keyword>
<sequence length="155" mass="17545">MPPRRRDPLTKDLFEWQPPKVALGYSADVIGRGRLDSKIARIIAHALRDARDNGLNRARVAREMADYLGRPVSEAILNKWASEGSDEHRIPLDAFVALVHVTGARDLLGFVPGEFGLTVIEDEYAALIEERLLEEHIEEMQARRNALAARRRVNR</sequence>
<protein>
    <submittedName>
        <fullName evidence="1">Uncharacterized protein</fullName>
    </submittedName>
</protein>
<evidence type="ECO:0000313" key="2">
    <source>
        <dbReference type="Proteomes" id="UP000186221"/>
    </source>
</evidence>
<dbReference type="Proteomes" id="UP000186221">
    <property type="component" value="Unassembled WGS sequence"/>
</dbReference>
<dbReference type="RefSeq" id="WP_076486117.1">
    <property type="nucleotide sequence ID" value="NZ_FTOG01000012.1"/>
</dbReference>
<dbReference type="STRING" id="453582.SAMN05421580_112101"/>
<proteinExistence type="predicted"/>
<organism evidence="1 2">
    <name type="scientific">Rhodobacter aestuarii</name>
    <dbReference type="NCBI Taxonomy" id="453582"/>
    <lineage>
        <taxon>Bacteria</taxon>
        <taxon>Pseudomonadati</taxon>
        <taxon>Pseudomonadota</taxon>
        <taxon>Alphaproteobacteria</taxon>
        <taxon>Rhodobacterales</taxon>
        <taxon>Rhodobacter group</taxon>
        <taxon>Rhodobacter</taxon>
    </lineage>
</organism>